<dbReference type="Proteomes" id="UP001652741">
    <property type="component" value="Chromosome ssa11"/>
</dbReference>
<feature type="compositionally biased region" description="Polar residues" evidence="1">
    <location>
        <begin position="489"/>
        <end position="507"/>
    </location>
</feature>
<sequence>MENRALMCTSQAWKGPKGSTFSPNWDNTSYHPNIMMSPCPDVVKSPCQHAAKICHPPEASVTSQFQQVGPYASTGLSAMANTASRRGERECYIVNPIQNEETVLPVHNPEFRGRSFSATTASNSITSRSRCDSYVHLCPDNSSEDISRGDSSPLSPDVSPDHGGPRSRSHSIILRKTKRRPAPPTRSVSLRRDSAHQLRDNRTKSLYMDRDKATQDSFLPDLILISTPRTEEELGLEQSPAQPVQALVGPPVTNNGQLREVRSTDPCSSMSSSGPAMGITGNEHKKAPSWSESVRPSPPLRHPPSLTCKQSPLQPPAPVSPSNGQSSSQCETSPTPILTSVITGPSPLGCRMRPKSSTSPTSPRASNSRLRLSLELPGIVPLPDPTSVKSKATRRHSESSSTTKPRQRLSSSMMVMPVVTQEDLSNVRLRSVSSSDSDKGLEGSPEVIREEELEQELVSCPLVHHSPKAKPLVATKPPAHKWPPIHMAKSSSGSTQFSETLTASPRESQGDMFMVERRAKPKRSHQPPPRVVSDGVMVERQQAVHRQQYDVTDSHPPPASCHSETRNVRRTSPTSTTSLQAELDRKKKLVPPPVAKKPDVLFMPSISSLGQESTRSHVWSGLSGAYQAPASAYQPPTTGYQAPASAYQPPTTGYQAPASAYQPPTTGYQVTASAYQPPTTGYQAPASAYQPPTTGYQVTASAYQPPTTAYQAPASAYQPPTTGYQAPASGYQFPASVYRDRDFTGQDCNHNRIRDGFFLDENSEERRAMPQMRTLCFGEQEEEELDHNSSQPTTEDLFTIIHRSKKKLLGRKETADSTGSRQGYGSPIKGTQRVVQKSSSKNDNFMAFLQRRRSNKPSSGERLSASELLKNTKPLPGQP</sequence>
<accession>A0A1S3L1U5</accession>
<proteinExistence type="predicted"/>
<feature type="compositionally biased region" description="Low complexity" evidence="1">
    <location>
        <begin position="355"/>
        <end position="369"/>
    </location>
</feature>
<feature type="compositionally biased region" description="Polar residues" evidence="1">
    <location>
        <begin position="833"/>
        <end position="843"/>
    </location>
</feature>
<dbReference type="RefSeq" id="XP_013984938.2">
    <property type="nucleotide sequence ID" value="XM_014129463.2"/>
</dbReference>
<organism evidence="2 7">
    <name type="scientific">Salmo salar</name>
    <name type="common">Atlantic salmon</name>
    <dbReference type="NCBI Taxonomy" id="8030"/>
    <lineage>
        <taxon>Eukaryota</taxon>
        <taxon>Metazoa</taxon>
        <taxon>Chordata</taxon>
        <taxon>Craniata</taxon>
        <taxon>Vertebrata</taxon>
        <taxon>Euteleostomi</taxon>
        <taxon>Actinopterygii</taxon>
        <taxon>Neopterygii</taxon>
        <taxon>Teleostei</taxon>
        <taxon>Protacanthopterygii</taxon>
        <taxon>Salmoniformes</taxon>
        <taxon>Salmonidae</taxon>
        <taxon>Salmoninae</taxon>
        <taxon>Salmo</taxon>
    </lineage>
</organism>
<feature type="compositionally biased region" description="Basic residues" evidence="1">
    <location>
        <begin position="165"/>
        <end position="181"/>
    </location>
</feature>
<dbReference type="RefSeq" id="XP_013984937.2">
    <property type="nucleotide sequence ID" value="XM_014129462.2"/>
</dbReference>
<reference evidence="3 4" key="1">
    <citation type="submission" date="2025-05" db="UniProtKB">
        <authorList>
            <consortium name="RefSeq"/>
        </authorList>
    </citation>
    <scope>IDENTIFICATION</scope>
</reference>
<dbReference type="KEGG" id="sasa:106563676"/>
<feature type="compositionally biased region" description="Basic and acidic residues" evidence="1">
    <location>
        <begin position="190"/>
        <end position="212"/>
    </location>
</feature>
<gene>
    <name evidence="3 4 5 6 7" type="primary">LOC106563676</name>
</gene>
<evidence type="ECO:0000313" key="4">
    <source>
        <dbReference type="RefSeq" id="XP_013984938.2"/>
    </source>
</evidence>
<dbReference type="GeneID" id="106563676"/>
<protein>
    <submittedName>
        <fullName evidence="3 4">NHS-like protein 2 isoform X1</fullName>
    </submittedName>
</protein>
<keyword evidence="2" id="KW-1185">Reference proteome</keyword>
<feature type="region of interest" description="Disordered" evidence="1">
    <location>
        <begin position="428"/>
        <end position="447"/>
    </location>
</feature>
<feature type="region of interest" description="Disordered" evidence="1">
    <location>
        <begin position="142"/>
        <end position="212"/>
    </location>
</feature>
<evidence type="ECO:0000313" key="7">
    <source>
        <dbReference type="RefSeq" id="XP_013984941.2"/>
    </source>
</evidence>
<feature type="region of interest" description="Disordered" evidence="1">
    <location>
        <begin position="230"/>
        <end position="413"/>
    </location>
</feature>
<evidence type="ECO:0000313" key="6">
    <source>
        <dbReference type="RefSeq" id="XP_013984940.2"/>
    </source>
</evidence>
<feature type="compositionally biased region" description="Polar residues" evidence="1">
    <location>
        <begin position="570"/>
        <end position="580"/>
    </location>
</feature>
<evidence type="ECO:0000313" key="3">
    <source>
        <dbReference type="RefSeq" id="XP_013984937.2"/>
    </source>
</evidence>
<dbReference type="RefSeq" id="XP_013984939.2">
    <property type="nucleotide sequence ID" value="XM_014129464.2"/>
</dbReference>
<evidence type="ECO:0000313" key="5">
    <source>
        <dbReference type="RefSeq" id="XP_013984939.2"/>
    </source>
</evidence>
<evidence type="ECO:0000313" key="2">
    <source>
        <dbReference type="Proteomes" id="UP001652741"/>
    </source>
</evidence>
<dbReference type="PANTHER" id="PTHR23039">
    <property type="entry name" value="NANCE-HORAN SYNDROME PROTEIN"/>
    <property type="match status" value="1"/>
</dbReference>
<feature type="compositionally biased region" description="Polar residues" evidence="1">
    <location>
        <begin position="399"/>
        <end position="413"/>
    </location>
</feature>
<dbReference type="GO" id="GO:0030154">
    <property type="term" value="P:cell differentiation"/>
    <property type="evidence" value="ECO:0007669"/>
    <property type="project" value="TreeGrafter"/>
</dbReference>
<feature type="compositionally biased region" description="Polar residues" evidence="1">
    <location>
        <begin position="320"/>
        <end position="343"/>
    </location>
</feature>
<dbReference type="AlphaFoldDB" id="A0A1S3L1U5"/>
<feature type="compositionally biased region" description="Polar residues" evidence="1">
    <location>
        <begin position="265"/>
        <end position="274"/>
    </location>
</feature>
<feature type="region of interest" description="Disordered" evidence="1">
    <location>
        <begin position="808"/>
        <end position="879"/>
    </location>
</feature>
<feature type="region of interest" description="Disordered" evidence="1">
    <location>
        <begin position="546"/>
        <end position="592"/>
    </location>
</feature>
<dbReference type="RefSeq" id="XP_013984940.2">
    <property type="nucleotide sequence ID" value="XM_014129465.2"/>
</dbReference>
<dbReference type="RefSeq" id="XP_013984941.2">
    <property type="nucleotide sequence ID" value="XM_014129466.2"/>
</dbReference>
<evidence type="ECO:0000256" key="1">
    <source>
        <dbReference type="SAM" id="MobiDB-lite"/>
    </source>
</evidence>
<name>A0A1S3L1U5_SALSA</name>
<feature type="region of interest" description="Disordered" evidence="1">
    <location>
        <begin position="486"/>
        <end position="511"/>
    </location>
</feature>
<dbReference type="PANTHER" id="PTHR23039:SF2">
    <property type="entry name" value="NHS-LIKE PROTEIN 2"/>
    <property type="match status" value="1"/>
</dbReference>